<gene>
    <name evidence="9" type="primary">cas2</name>
    <name evidence="10" type="ORF">EV656_106109</name>
</gene>
<dbReference type="InterPro" id="IPR021127">
    <property type="entry name" value="CRISPR_associated_Cas2"/>
</dbReference>
<dbReference type="Proteomes" id="UP000295733">
    <property type="component" value="Unassembled WGS sequence"/>
</dbReference>
<dbReference type="GO" id="GO:0046872">
    <property type="term" value="F:metal ion binding"/>
    <property type="evidence" value="ECO:0007669"/>
    <property type="project" value="UniProtKB-UniRule"/>
</dbReference>
<feature type="binding site" evidence="9">
    <location>
        <position position="8"/>
    </location>
    <ligand>
        <name>Mg(2+)</name>
        <dbReference type="ChEBI" id="CHEBI:18420"/>
        <note>catalytic</note>
    </ligand>
</feature>
<dbReference type="GO" id="GO:0004521">
    <property type="term" value="F:RNA endonuclease activity"/>
    <property type="evidence" value="ECO:0007669"/>
    <property type="project" value="InterPro"/>
</dbReference>
<dbReference type="AlphaFoldDB" id="A0A4R2NLL7"/>
<dbReference type="HAMAP" id="MF_01471">
    <property type="entry name" value="Cas2"/>
    <property type="match status" value="1"/>
</dbReference>
<evidence type="ECO:0000256" key="8">
    <source>
        <dbReference type="ARBA" id="ARBA00023118"/>
    </source>
</evidence>
<comment type="cofactor">
    <cofactor evidence="1 9">
        <name>Mg(2+)</name>
        <dbReference type="ChEBI" id="CHEBI:18420"/>
    </cofactor>
</comment>
<dbReference type="OrthoDB" id="9791737at2"/>
<evidence type="ECO:0000256" key="9">
    <source>
        <dbReference type="HAMAP-Rule" id="MF_01471"/>
    </source>
</evidence>
<keyword evidence="11" id="KW-1185">Reference proteome</keyword>
<dbReference type="GO" id="GO:0043571">
    <property type="term" value="P:maintenance of CRISPR repeat elements"/>
    <property type="evidence" value="ECO:0007669"/>
    <property type="project" value="UniProtKB-UniRule"/>
</dbReference>
<dbReference type="EMBL" id="SLXL01000006">
    <property type="protein sequence ID" value="TCP22523.1"/>
    <property type="molecule type" value="Genomic_DNA"/>
</dbReference>
<evidence type="ECO:0000256" key="3">
    <source>
        <dbReference type="ARBA" id="ARBA00022722"/>
    </source>
</evidence>
<keyword evidence="3 9" id="KW-0540">Nuclease</keyword>
<keyword evidence="8 9" id="KW-0051">Antiviral defense</keyword>
<evidence type="ECO:0000256" key="6">
    <source>
        <dbReference type="ARBA" id="ARBA00022801"/>
    </source>
</evidence>
<keyword evidence="4 9" id="KW-0479">Metal-binding</keyword>
<dbReference type="SUPFAM" id="SSF143430">
    <property type="entry name" value="TTP0101/SSO1404-like"/>
    <property type="match status" value="1"/>
</dbReference>
<comment type="subunit">
    <text evidence="9">Homodimer, forms a heterotetramer with a Cas1 homodimer.</text>
</comment>
<dbReference type="EC" id="3.1.-.-" evidence="9"/>
<dbReference type="NCBIfam" id="TIGR01573">
    <property type="entry name" value="cas2"/>
    <property type="match status" value="1"/>
</dbReference>
<evidence type="ECO:0000256" key="1">
    <source>
        <dbReference type="ARBA" id="ARBA00001946"/>
    </source>
</evidence>
<organism evidence="10 11">
    <name type="scientific">Rhodovulum adriaticum</name>
    <name type="common">Rhodopseudomonas adriatica</name>
    <dbReference type="NCBI Taxonomy" id="35804"/>
    <lineage>
        <taxon>Bacteria</taxon>
        <taxon>Pseudomonadati</taxon>
        <taxon>Pseudomonadota</taxon>
        <taxon>Alphaproteobacteria</taxon>
        <taxon>Rhodobacterales</taxon>
        <taxon>Paracoccaceae</taxon>
        <taxon>Rhodovulum</taxon>
    </lineage>
</organism>
<dbReference type="Pfam" id="PF09827">
    <property type="entry name" value="CRISPR_Cas2"/>
    <property type="match status" value="1"/>
</dbReference>
<keyword evidence="5 9" id="KW-0255">Endonuclease</keyword>
<comment type="function">
    <text evidence="9">CRISPR (clustered regularly interspaced short palindromic repeat), is an adaptive immune system that provides protection against mobile genetic elements (viruses, transposable elements and conjugative plasmids). CRISPR clusters contain sequences complementary to antecedent mobile elements and target invading nucleic acids. CRISPR clusters are transcribed and processed into CRISPR RNA (crRNA). Functions as a ssRNA-specific endoribonuclease. Involved in the integration of spacer DNA into the CRISPR cassette.</text>
</comment>
<evidence type="ECO:0000256" key="5">
    <source>
        <dbReference type="ARBA" id="ARBA00022759"/>
    </source>
</evidence>
<dbReference type="GO" id="GO:0016787">
    <property type="term" value="F:hydrolase activity"/>
    <property type="evidence" value="ECO:0007669"/>
    <property type="project" value="UniProtKB-KW"/>
</dbReference>
<keyword evidence="7 9" id="KW-0460">Magnesium</keyword>
<evidence type="ECO:0000256" key="7">
    <source>
        <dbReference type="ARBA" id="ARBA00022842"/>
    </source>
</evidence>
<accession>A0A4R2NLL7</accession>
<comment type="caution">
    <text evidence="10">The sequence shown here is derived from an EMBL/GenBank/DDBJ whole genome shotgun (WGS) entry which is preliminary data.</text>
</comment>
<proteinExistence type="inferred from homology"/>
<protein>
    <recommendedName>
        <fullName evidence="9">CRISPR-associated endoribonuclease Cas2</fullName>
        <ecNumber evidence="9">3.1.-.-</ecNumber>
    </recommendedName>
</protein>
<sequence length="102" mass="12016">MWVWILFDLPVGTKAERKRATRFRNDLLDLGFEMVQFSVYLRHAWSREKAESFARQVGDCVPEAGHVQVLFFTDKQYVQSQVFRGQARPARPDEKPRQLALF</sequence>
<evidence type="ECO:0000256" key="4">
    <source>
        <dbReference type="ARBA" id="ARBA00022723"/>
    </source>
</evidence>
<comment type="similarity">
    <text evidence="2 9">Belongs to the CRISPR-associated endoribonuclease Cas2 protein family.</text>
</comment>
<keyword evidence="6 9" id="KW-0378">Hydrolase</keyword>
<reference evidence="10 11" key="1">
    <citation type="submission" date="2019-03" db="EMBL/GenBank/DDBJ databases">
        <title>Genomic Encyclopedia of Type Strains, Phase IV (KMG-IV): sequencing the most valuable type-strain genomes for metagenomic binning, comparative biology and taxonomic classification.</title>
        <authorList>
            <person name="Goeker M."/>
        </authorList>
    </citation>
    <scope>NUCLEOTIDE SEQUENCE [LARGE SCALE GENOMIC DNA]</scope>
    <source>
        <strain evidence="10 11">DSM 2781</strain>
    </source>
</reference>
<evidence type="ECO:0000313" key="10">
    <source>
        <dbReference type="EMBL" id="TCP22523.1"/>
    </source>
</evidence>
<name>A0A4R2NLL7_RHOAD</name>
<dbReference type="GO" id="GO:0051607">
    <property type="term" value="P:defense response to virus"/>
    <property type="evidence" value="ECO:0007669"/>
    <property type="project" value="UniProtKB-UniRule"/>
</dbReference>
<dbReference type="InterPro" id="IPR019199">
    <property type="entry name" value="Virulence_VapD/CRISPR_Cas2"/>
</dbReference>
<evidence type="ECO:0000313" key="11">
    <source>
        <dbReference type="Proteomes" id="UP000295733"/>
    </source>
</evidence>
<evidence type="ECO:0000256" key="2">
    <source>
        <dbReference type="ARBA" id="ARBA00009959"/>
    </source>
</evidence>